<proteinExistence type="predicted"/>
<dbReference type="AlphaFoldDB" id="A0A3N4GPP7"/>
<dbReference type="Proteomes" id="UP000267536">
    <property type="component" value="Unassembled WGS sequence"/>
</dbReference>
<sequence>MTWAYAPDMGKLSPMVSALGAAQWHRCLEPHVLEGETITAFVAVRRLKPTVEGVAITNARILGFSSAAVSGSGVITIQVAADEILGAEFVGPRQVPTLTLRTVNGPRVFGQFHRDEKEFLTYFVESLHCAGVGADVAPALTRWRRQRTEAAERTRRRRAQRGRVAVYGEPMTEVQWEAIDEHAGDGDYPWMVLNAGRHGLLAAFGDRVEVRKTGWESGAAAGVHVEVLALTDITGIEYRCGALTGCLEFMTTDHPASVTGDFWPCSVQDSGHHSVMRPNVIRVPKPYYAGARAAIEALREQVGMGLSA</sequence>
<evidence type="ECO:0000313" key="2">
    <source>
        <dbReference type="Proteomes" id="UP000267536"/>
    </source>
</evidence>
<keyword evidence="2" id="KW-1185">Reference proteome</keyword>
<dbReference type="EMBL" id="RKMH01000004">
    <property type="protein sequence ID" value="RPA64822.1"/>
    <property type="molecule type" value="Genomic_DNA"/>
</dbReference>
<reference evidence="1 2" key="1">
    <citation type="submission" date="2018-11" db="EMBL/GenBank/DDBJ databases">
        <title>Draft genome sequence of Gordonia sp. RS15-1S isolated from rice stems.</title>
        <authorList>
            <person name="Muangham S."/>
        </authorList>
    </citation>
    <scope>NUCLEOTIDE SEQUENCE [LARGE SCALE GENOMIC DNA]</scope>
    <source>
        <strain evidence="1 2">RS15-1S</strain>
    </source>
</reference>
<comment type="caution">
    <text evidence="1">The sequence shown here is derived from an EMBL/GenBank/DDBJ whole genome shotgun (WGS) entry which is preliminary data.</text>
</comment>
<protein>
    <submittedName>
        <fullName evidence="1">Uncharacterized protein</fullName>
    </submittedName>
</protein>
<organism evidence="1 2">
    <name type="scientific">Gordonia oryzae</name>
    <dbReference type="NCBI Taxonomy" id="2487349"/>
    <lineage>
        <taxon>Bacteria</taxon>
        <taxon>Bacillati</taxon>
        <taxon>Actinomycetota</taxon>
        <taxon>Actinomycetes</taxon>
        <taxon>Mycobacteriales</taxon>
        <taxon>Gordoniaceae</taxon>
        <taxon>Gordonia</taxon>
    </lineage>
</organism>
<accession>A0A3N4GPP7</accession>
<dbReference type="OrthoDB" id="4375572at2"/>
<evidence type="ECO:0000313" key="1">
    <source>
        <dbReference type="EMBL" id="RPA64822.1"/>
    </source>
</evidence>
<name>A0A3N4GPP7_9ACTN</name>
<gene>
    <name evidence="1" type="ORF">EF294_06855</name>
</gene>